<accession>A0A1X7AKX3</accession>
<gene>
    <name evidence="2" type="primary">ompW_3</name>
    <name evidence="2" type="ORF">EHSB41UT_02743</name>
</gene>
<dbReference type="RefSeq" id="WP_087110819.1">
    <property type="nucleotide sequence ID" value="NZ_CBCSCN010000006.1"/>
</dbReference>
<dbReference type="PANTHER" id="PTHR36920:SF1">
    <property type="entry name" value="OUTER MEMBRANE PROTEIN W"/>
    <property type="match status" value="1"/>
</dbReference>
<dbReference type="Gene3D" id="2.40.160.20">
    <property type="match status" value="1"/>
</dbReference>
<dbReference type="EMBL" id="FWPT01000006">
    <property type="protein sequence ID" value="SMA48443.1"/>
    <property type="molecule type" value="Genomic_DNA"/>
</dbReference>
<dbReference type="SUPFAM" id="SSF56925">
    <property type="entry name" value="OMPA-like"/>
    <property type="match status" value="1"/>
</dbReference>
<evidence type="ECO:0000313" key="2">
    <source>
        <dbReference type="EMBL" id="SMA48443.1"/>
    </source>
</evidence>
<keyword evidence="1" id="KW-0732">Signal</keyword>
<proteinExistence type="predicted"/>
<dbReference type="Proteomes" id="UP000196573">
    <property type="component" value="Unassembled WGS sequence"/>
</dbReference>
<feature type="chain" id="PRO_5013163305" evidence="1">
    <location>
        <begin position="28"/>
        <end position="236"/>
    </location>
</feature>
<dbReference type="GO" id="GO:0055085">
    <property type="term" value="P:transmembrane transport"/>
    <property type="evidence" value="ECO:0007669"/>
    <property type="project" value="TreeGrafter"/>
</dbReference>
<organism evidence="2 3">
    <name type="scientific">Parendozoicomonas haliclonae</name>
    <dbReference type="NCBI Taxonomy" id="1960125"/>
    <lineage>
        <taxon>Bacteria</taxon>
        <taxon>Pseudomonadati</taxon>
        <taxon>Pseudomonadota</taxon>
        <taxon>Gammaproteobacteria</taxon>
        <taxon>Oceanospirillales</taxon>
        <taxon>Endozoicomonadaceae</taxon>
        <taxon>Parendozoicomonas</taxon>
    </lineage>
</organism>
<dbReference type="GO" id="GO:0019867">
    <property type="term" value="C:outer membrane"/>
    <property type="evidence" value="ECO:0007669"/>
    <property type="project" value="InterPro"/>
</dbReference>
<dbReference type="OrthoDB" id="9807574at2"/>
<evidence type="ECO:0000313" key="3">
    <source>
        <dbReference type="Proteomes" id="UP000196573"/>
    </source>
</evidence>
<dbReference type="AlphaFoldDB" id="A0A1X7AKX3"/>
<name>A0A1X7AKX3_9GAMM</name>
<dbReference type="Pfam" id="PF03922">
    <property type="entry name" value="OmpW"/>
    <property type="match status" value="1"/>
</dbReference>
<reference evidence="2 3" key="1">
    <citation type="submission" date="2017-03" db="EMBL/GenBank/DDBJ databases">
        <authorList>
            <person name="Afonso C.L."/>
            <person name="Miller P.J."/>
            <person name="Scott M.A."/>
            <person name="Spackman E."/>
            <person name="Goraichik I."/>
            <person name="Dimitrov K.M."/>
            <person name="Suarez D.L."/>
            <person name="Swayne D.E."/>
        </authorList>
    </citation>
    <scope>NUCLEOTIDE SEQUENCE [LARGE SCALE GENOMIC DNA]</scope>
    <source>
        <strain evidence="2">SB41UT1</strain>
    </source>
</reference>
<feature type="signal peptide" evidence="1">
    <location>
        <begin position="1"/>
        <end position="27"/>
    </location>
</feature>
<sequence>MLRSAKTILASVIAAGATIGGMQSASAALQEGDAAVMVGGSYIYMNETSYKFRPDGQAEYNTKVKLKKDKDPFTASLDFLIMATDDIAVNVGTSWPATVKRKLKDPVDGNAGKSQYKIMPFHVLGQYYFLPPQEELRPYVGFGLHYTHFSDFKSGSEKWDKVEFDKSYGVVGKLGLVFNIDEESFIDASASWYYLEPDGKVKLKDPGGSATGDIKGKLKDAKMNPWIFNVSFGFKI</sequence>
<dbReference type="InterPro" id="IPR011250">
    <property type="entry name" value="OMP/PagP_B-barrel"/>
</dbReference>
<keyword evidence="3" id="KW-1185">Reference proteome</keyword>
<dbReference type="InterPro" id="IPR005618">
    <property type="entry name" value="OMPW"/>
</dbReference>
<dbReference type="PANTHER" id="PTHR36920">
    <property type="match status" value="1"/>
</dbReference>
<protein>
    <submittedName>
        <fullName evidence="2">Outer membrane protein W</fullName>
    </submittedName>
</protein>
<evidence type="ECO:0000256" key="1">
    <source>
        <dbReference type="SAM" id="SignalP"/>
    </source>
</evidence>